<evidence type="ECO:0000313" key="3">
    <source>
        <dbReference type="Proteomes" id="UP000189670"/>
    </source>
</evidence>
<dbReference type="SMART" id="SM00060">
    <property type="entry name" value="FN3"/>
    <property type="match status" value="2"/>
</dbReference>
<dbReference type="GO" id="GO:0008233">
    <property type="term" value="F:peptidase activity"/>
    <property type="evidence" value="ECO:0007669"/>
    <property type="project" value="InterPro"/>
</dbReference>
<dbReference type="SUPFAM" id="SSF49265">
    <property type="entry name" value="Fibronectin type III"/>
    <property type="match status" value="1"/>
</dbReference>
<dbReference type="Gene3D" id="2.60.40.10">
    <property type="entry name" value="Immunoglobulins"/>
    <property type="match status" value="1"/>
</dbReference>
<dbReference type="EMBL" id="ATBP01000359">
    <property type="protein sequence ID" value="ETR70851.1"/>
    <property type="molecule type" value="Genomic_DNA"/>
</dbReference>
<dbReference type="InterPro" id="IPR013783">
    <property type="entry name" value="Ig-like_fold"/>
</dbReference>
<proteinExistence type="predicted"/>
<dbReference type="GO" id="GO:0006508">
    <property type="term" value="P:proteolysis"/>
    <property type="evidence" value="ECO:0007669"/>
    <property type="project" value="InterPro"/>
</dbReference>
<evidence type="ECO:0000259" key="1">
    <source>
        <dbReference type="PROSITE" id="PS50853"/>
    </source>
</evidence>
<dbReference type="PANTHER" id="PTHR35812">
    <property type="entry name" value="LIPOPROTEIN"/>
    <property type="match status" value="1"/>
</dbReference>
<dbReference type="PROSITE" id="PS50853">
    <property type="entry name" value="FN3"/>
    <property type="match status" value="1"/>
</dbReference>
<evidence type="ECO:0000313" key="2">
    <source>
        <dbReference type="EMBL" id="ETR70851.1"/>
    </source>
</evidence>
<accession>A0A1V1P7N0</accession>
<sequence length="1280" mass="146255">MKSKHHNIIIFIILLIPTLTHSWPIPHSGQTKCYDNEKEIPCPKPGEPFYGQSGNYIINPRSYTKLDEKGNDLPDDAEEWFMVRDNVTGLIWEVKQAKDGVKDYSNPNDADNKYTWYDTNPETNEGYTGTYNDGQNTETFITQLNKKCFGDARDWRLPTITELASIKTLSSHNPAMDIKYFKGKISFYWSSTLNDFYKERMWGVNFSHGNTDYKTKSSSFYVRAVRGEKCRKFERFVINDDRTVTDTYTGLMWSPEISETRKTWKEALEFCEIYNYTGNNDWRLPEIRELLSIVDYSKYGPAIDTNFFSTMYGYYFTRSTFDDFYPDRVWSVDFNYGFVSETAKSSYYVRAVRGGQCWLSDHLIILLPKQAAILITGTTIPITWQSTGIEGKVKIFLSRFGGKEETFEIITPETENDGHYEWTIGGEPSPNCMLRIEPVSNPYSGTQQSFFTIKNPDILINTNTNATYTISGPETYTGSNKSMIIDNTLPGEYTITYHPVECWQTPASESQMLTYWGTLSFDNSYIPISPEPVQNLRANQPIETWTGNNQITAQWEPIDHCLKGYAFVWDHSSNTEPSDTVTGTDHKTLSPKLNNGDNHWFHIKAINIHGISSKTVHIGPFYIDTSLIPPAPENLEVQEQTNNEIQLKWTPIPDTSTSYLIYRSQSEQGLFYPIHSSPVDYYDVINGYKDTTIEANTTYYYKIKSCRDNIESLNFSNTVTITTDDNNSSFDVMFISQGHQISKSHQIVHKGGKVIFDLVLTKTQDFQGYLDIWCENLPKHTRYDLSINKQTVEKRLEEISDLPITVSLTLYSGSAILEGDYQFNLQCLNTRTDISFQRKSWPIHFTVVPLTGGMFVDISPHHIHKNEQANVFGCIYPPLKDQSIILEAWTNNEKHASFHLKTETGGCFSTHEWVDLFDPGIYTISANGFDPNSVPFSATSRSLIVEKIQPELRLKFQENQIPKTDQEFTIQGQIDPPYESVPVKLSVISPDNTPSSPIDLYTDSNGTFYISNVFFHQKGKYSFIAYYMGDDRSIGCESKSYDVMVGNTGFAIIVGGGKSSQNIFWNTTQKFVSNVYKNFKFMGFTDEMLYLMINSPKLDITDDDIPEDIVDETTPSVNKLKHVIKNQFRDLLTAEETLYVYMQGHGTDLARFKVLGSDEYISSVELNNALTDLQDATQCKVVVILEFCYSGAFIPDLSHDKRVIITSAGREDYVTETSSQFTLSGLLFEALYHGESILDAFKNARKVLIKKNIQPLCLMIMLMAQPIRKMDKSQKISFPF</sequence>
<reference evidence="3" key="1">
    <citation type="submission" date="2012-11" db="EMBL/GenBank/DDBJ databases">
        <authorList>
            <person name="Lucero-Rivera Y.E."/>
            <person name="Tovar-Ramirez D."/>
        </authorList>
    </citation>
    <scope>NUCLEOTIDE SEQUENCE [LARGE SCALE GENOMIC DNA]</scope>
    <source>
        <strain evidence="3">Araruama</strain>
    </source>
</reference>
<dbReference type="Proteomes" id="UP000189670">
    <property type="component" value="Unassembled WGS sequence"/>
</dbReference>
<feature type="domain" description="Fibronectin type-III" evidence="1">
    <location>
        <begin position="631"/>
        <end position="726"/>
    </location>
</feature>
<dbReference type="PANTHER" id="PTHR35812:SF1">
    <property type="entry name" value="LIPOPROTEIN"/>
    <property type="match status" value="1"/>
</dbReference>
<dbReference type="Pfam" id="PF01650">
    <property type="entry name" value="Peptidase_C13"/>
    <property type="match status" value="1"/>
</dbReference>
<comment type="caution">
    <text evidence="2">The sequence shown here is derived from an EMBL/GenBank/DDBJ whole genome shotgun (WGS) entry which is preliminary data.</text>
</comment>
<gene>
    <name evidence="2" type="ORF">OMM_02932</name>
</gene>
<name>A0A1V1P7N0_9BACT</name>
<dbReference type="Gene3D" id="3.40.50.1460">
    <property type="match status" value="1"/>
</dbReference>
<dbReference type="InterPro" id="IPR011460">
    <property type="entry name" value="Lcl_C"/>
</dbReference>
<dbReference type="InterPro" id="IPR001096">
    <property type="entry name" value="Peptidase_C13"/>
</dbReference>
<organism evidence="2 3">
    <name type="scientific">Candidatus Magnetoglobus multicellularis str. Araruama</name>
    <dbReference type="NCBI Taxonomy" id="890399"/>
    <lineage>
        <taxon>Bacteria</taxon>
        <taxon>Pseudomonadati</taxon>
        <taxon>Thermodesulfobacteriota</taxon>
        <taxon>Desulfobacteria</taxon>
        <taxon>Desulfobacterales</taxon>
        <taxon>Desulfobacteraceae</taxon>
        <taxon>Candidatus Magnetoglobus</taxon>
    </lineage>
</organism>
<dbReference type="Pfam" id="PF07603">
    <property type="entry name" value="Lcl_C"/>
    <property type="match status" value="2"/>
</dbReference>
<dbReference type="InterPro" id="IPR036116">
    <property type="entry name" value="FN3_sf"/>
</dbReference>
<dbReference type="InterPro" id="IPR003961">
    <property type="entry name" value="FN3_dom"/>
</dbReference>
<protein>
    <recommendedName>
        <fullName evidence="1">Fibronectin type-III domain-containing protein</fullName>
    </recommendedName>
</protein>
<dbReference type="AlphaFoldDB" id="A0A1V1P7N0"/>
<dbReference type="CDD" id="cd00063">
    <property type="entry name" value="FN3"/>
    <property type="match status" value="1"/>
</dbReference>